<dbReference type="GO" id="GO:0000493">
    <property type="term" value="P:box H/ACA snoRNP assembly"/>
    <property type="evidence" value="ECO:0007669"/>
    <property type="project" value="InterPro"/>
</dbReference>
<dbReference type="OMA" id="ICIPGEF"/>
<evidence type="ECO:0000313" key="2">
    <source>
        <dbReference type="EMBL" id="EGZ15677.1"/>
    </source>
</evidence>
<feature type="non-terminal residue" evidence="2">
    <location>
        <position position="160"/>
    </location>
</feature>
<dbReference type="Proteomes" id="UP000002640">
    <property type="component" value="Unassembled WGS sequence"/>
</dbReference>
<gene>
    <name evidence="2" type="ORF">PHYSODRAFT_461624</name>
</gene>
<organism evidence="2 3">
    <name type="scientific">Phytophthora sojae (strain P6497)</name>
    <name type="common">Soybean stem and root rot agent</name>
    <name type="synonym">Phytophthora megasperma f. sp. glycines</name>
    <dbReference type="NCBI Taxonomy" id="1094619"/>
    <lineage>
        <taxon>Eukaryota</taxon>
        <taxon>Sar</taxon>
        <taxon>Stramenopiles</taxon>
        <taxon>Oomycota</taxon>
        <taxon>Peronosporomycetes</taxon>
        <taxon>Peronosporales</taxon>
        <taxon>Peronosporaceae</taxon>
        <taxon>Phytophthora</taxon>
    </lineage>
</organism>
<keyword evidence="3" id="KW-1185">Reference proteome</keyword>
<dbReference type="GO" id="GO:0005737">
    <property type="term" value="C:cytoplasm"/>
    <property type="evidence" value="ECO:0007669"/>
    <property type="project" value="TreeGrafter"/>
</dbReference>
<dbReference type="InterPro" id="IPR048696">
    <property type="entry name" value="SHQ1-like_CS"/>
</dbReference>
<protein>
    <recommendedName>
        <fullName evidence="1">CS domain-containing protein</fullName>
    </recommendedName>
</protein>
<dbReference type="EMBL" id="JH159155">
    <property type="protein sequence ID" value="EGZ15677.1"/>
    <property type="molecule type" value="Genomic_DNA"/>
</dbReference>
<dbReference type="Gene3D" id="2.60.40.790">
    <property type="match status" value="1"/>
</dbReference>
<name>G4ZMP3_PHYSP</name>
<feature type="domain" description="CS" evidence="1">
    <location>
        <begin position="2"/>
        <end position="92"/>
    </location>
</feature>
<evidence type="ECO:0000259" key="1">
    <source>
        <dbReference type="PROSITE" id="PS51203"/>
    </source>
</evidence>
<dbReference type="PROSITE" id="PS51203">
    <property type="entry name" value="CS"/>
    <property type="match status" value="1"/>
</dbReference>
<dbReference type="PANTHER" id="PTHR12967:SF0">
    <property type="entry name" value="PROTEIN SHQ1 HOMOLOG"/>
    <property type="match status" value="1"/>
</dbReference>
<evidence type="ECO:0000313" key="3">
    <source>
        <dbReference type="Proteomes" id="UP000002640"/>
    </source>
</evidence>
<dbReference type="PANTHER" id="PTHR12967">
    <property type="entry name" value="PROTEIN SHQ1 HOMOLOG"/>
    <property type="match status" value="1"/>
</dbReference>
<dbReference type="GeneID" id="20653269"/>
<dbReference type="InterPro" id="IPR039742">
    <property type="entry name" value="Shq1"/>
</dbReference>
<dbReference type="KEGG" id="psoj:PHYSODRAFT_461624"/>
<proteinExistence type="predicted"/>
<dbReference type="RefSeq" id="XP_009529426.1">
    <property type="nucleotide sequence ID" value="XM_009531131.1"/>
</dbReference>
<dbReference type="GO" id="GO:0005654">
    <property type="term" value="C:nucleoplasm"/>
    <property type="evidence" value="ECO:0007669"/>
    <property type="project" value="TreeGrafter"/>
</dbReference>
<reference evidence="2 3" key="1">
    <citation type="journal article" date="2006" name="Science">
        <title>Phytophthora genome sequences uncover evolutionary origins and mechanisms of pathogenesis.</title>
        <authorList>
            <person name="Tyler B.M."/>
            <person name="Tripathy S."/>
            <person name="Zhang X."/>
            <person name="Dehal P."/>
            <person name="Jiang R.H."/>
            <person name="Aerts A."/>
            <person name="Arredondo F.D."/>
            <person name="Baxter L."/>
            <person name="Bensasson D."/>
            <person name="Beynon J.L."/>
            <person name="Chapman J."/>
            <person name="Damasceno C.M."/>
            <person name="Dorrance A.E."/>
            <person name="Dou D."/>
            <person name="Dickerman A.W."/>
            <person name="Dubchak I.L."/>
            <person name="Garbelotto M."/>
            <person name="Gijzen M."/>
            <person name="Gordon S.G."/>
            <person name="Govers F."/>
            <person name="Grunwald N.J."/>
            <person name="Huang W."/>
            <person name="Ivors K.L."/>
            <person name="Jones R.W."/>
            <person name="Kamoun S."/>
            <person name="Krampis K."/>
            <person name="Lamour K.H."/>
            <person name="Lee M.K."/>
            <person name="McDonald W.H."/>
            <person name="Medina M."/>
            <person name="Meijer H.J."/>
            <person name="Nordberg E.K."/>
            <person name="Maclean D.J."/>
            <person name="Ospina-Giraldo M.D."/>
            <person name="Morris P.F."/>
            <person name="Phuntumart V."/>
            <person name="Putnam N.H."/>
            <person name="Rash S."/>
            <person name="Rose J.K."/>
            <person name="Sakihama Y."/>
            <person name="Salamov A.A."/>
            <person name="Savidor A."/>
            <person name="Scheuring C.F."/>
            <person name="Smith B.M."/>
            <person name="Sobral B.W."/>
            <person name="Terry A."/>
            <person name="Torto-Alalibo T.A."/>
            <person name="Win J."/>
            <person name="Xu Z."/>
            <person name="Zhang H."/>
            <person name="Grigoriev I.V."/>
            <person name="Rokhsar D.S."/>
            <person name="Boore J.L."/>
        </authorList>
    </citation>
    <scope>NUCLEOTIDE SEQUENCE [LARGE SCALE GENOMIC DNA]</scope>
    <source>
        <strain evidence="2 3">P6497</strain>
    </source>
</reference>
<sequence length="160" mass="17879">MVATPRFHVTQDAAWVFVHVHVPFVRVSEMEFYVDGLDFTFYCKPYLLKLHFPHEVVDDELAKAVYDPNKDNGMIVVHLPKKEAGQHFPDLDMLTKLLQSQRPPVDVKAKTQRKAPLIEVLESSGPGPIGTFQEESDRLNALIDGKPVPSSDNGEAAAAE</sequence>
<accession>G4ZMP3</accession>
<dbReference type="Pfam" id="PF21413">
    <property type="entry name" value="SHQ1-like_CS"/>
    <property type="match status" value="1"/>
</dbReference>
<dbReference type="GO" id="GO:0051082">
    <property type="term" value="F:unfolded protein binding"/>
    <property type="evidence" value="ECO:0007669"/>
    <property type="project" value="TreeGrafter"/>
</dbReference>
<dbReference type="SMR" id="G4ZMP3"/>
<dbReference type="InterPro" id="IPR007052">
    <property type="entry name" value="CS_dom"/>
</dbReference>
<dbReference type="InterPro" id="IPR008978">
    <property type="entry name" value="HSP20-like_chaperone"/>
</dbReference>
<dbReference type="InParanoid" id="G4ZMP3"/>
<dbReference type="SUPFAM" id="SSF49764">
    <property type="entry name" value="HSP20-like chaperones"/>
    <property type="match status" value="1"/>
</dbReference>
<dbReference type="STRING" id="1094619.G4ZMP3"/>
<dbReference type="AlphaFoldDB" id="G4ZMP3"/>